<dbReference type="InterPro" id="IPR006693">
    <property type="entry name" value="AB_hydrolase_lipase"/>
</dbReference>
<sequence length="421" mass="47895">MDKLKKLQQQLLGSIIDLVKYLCRGLEGLIKNADDCQFDPDDYLTVPQIIRRHGYPVESHVVETEDGYLLDVHRIPGNKNGNRGEQPVLLQHGLMGSSADWVLNGDTTLAFVLADNGYDVWLNNARGNIYSKGHVSLPTCSSKFWNFSWHEMGTKDLPAVLYHISNTTNKPGEIIYVGHSMGSTMAFVLTSTKHHASKNIKLFVALAPTAYMTHVTSPMRYLTPFTRDISWVIKHLGVNQLKPSNKILKFLSYGCEKKYTKRICENLFYVLLGYNENELDLKMLPKILSHDPAGTSTKTALHYAQEIRDDGKFQQYDYGPKGNMEIYGTPQPPEYPLDHIKRPVYMFSAENDIFANPIDVERLCKILPNFVGMTKVPGTTFGHIDFIFGKNAYNYVYKPLLKVLQNYTMDQTYAEYKVVQT</sequence>
<dbReference type="PIRSF" id="PIRSF000862">
    <property type="entry name" value="Steryl_ester_lip"/>
    <property type="match status" value="1"/>
</dbReference>
<evidence type="ECO:0000256" key="2">
    <source>
        <dbReference type="ARBA" id="ARBA00022729"/>
    </source>
</evidence>
<keyword evidence="2" id="KW-0732">Signal</keyword>
<dbReference type="Proteomes" id="UP000625711">
    <property type="component" value="Unassembled WGS sequence"/>
</dbReference>
<evidence type="ECO:0000256" key="1">
    <source>
        <dbReference type="ARBA" id="ARBA00010701"/>
    </source>
</evidence>
<dbReference type="GO" id="GO:0016788">
    <property type="term" value="F:hydrolase activity, acting on ester bonds"/>
    <property type="evidence" value="ECO:0007669"/>
    <property type="project" value="InterPro"/>
</dbReference>
<evidence type="ECO:0000313" key="11">
    <source>
        <dbReference type="EMBL" id="KAF7265557.1"/>
    </source>
</evidence>
<dbReference type="InterPro" id="IPR022742">
    <property type="entry name" value="Hydrolase_4"/>
</dbReference>
<proteinExistence type="inferred from homology"/>
<dbReference type="InterPro" id="IPR029058">
    <property type="entry name" value="AB_hydrolase_fold"/>
</dbReference>
<keyword evidence="6" id="KW-0325">Glycoprotein</keyword>
<feature type="domain" description="Partial AB-hydrolase lipase" evidence="9">
    <location>
        <begin position="46"/>
        <end position="105"/>
    </location>
</feature>
<dbReference type="EMBL" id="JAACXV010014605">
    <property type="protein sequence ID" value="KAF7265557.1"/>
    <property type="molecule type" value="Genomic_DNA"/>
</dbReference>
<evidence type="ECO:0000256" key="4">
    <source>
        <dbReference type="ARBA" id="ARBA00022963"/>
    </source>
</evidence>
<dbReference type="Pfam" id="PF04083">
    <property type="entry name" value="Abhydro_lipase"/>
    <property type="match status" value="1"/>
</dbReference>
<dbReference type="Pfam" id="PF12146">
    <property type="entry name" value="Hydrolase_4"/>
    <property type="match status" value="1"/>
</dbReference>
<dbReference type="GO" id="GO:0016042">
    <property type="term" value="P:lipid catabolic process"/>
    <property type="evidence" value="ECO:0007669"/>
    <property type="project" value="UniProtKB-KW"/>
</dbReference>
<feature type="active site" description="Charge relay system" evidence="8">
    <location>
        <position position="352"/>
    </location>
</feature>
<dbReference type="OrthoDB" id="9974421at2759"/>
<evidence type="ECO:0000259" key="10">
    <source>
        <dbReference type="Pfam" id="PF12146"/>
    </source>
</evidence>
<organism evidence="11 12">
    <name type="scientific">Rhynchophorus ferrugineus</name>
    <name type="common">Red palm weevil</name>
    <name type="synonym">Curculio ferrugineus</name>
    <dbReference type="NCBI Taxonomy" id="354439"/>
    <lineage>
        <taxon>Eukaryota</taxon>
        <taxon>Metazoa</taxon>
        <taxon>Ecdysozoa</taxon>
        <taxon>Arthropoda</taxon>
        <taxon>Hexapoda</taxon>
        <taxon>Insecta</taxon>
        <taxon>Pterygota</taxon>
        <taxon>Neoptera</taxon>
        <taxon>Endopterygota</taxon>
        <taxon>Coleoptera</taxon>
        <taxon>Polyphaga</taxon>
        <taxon>Cucujiformia</taxon>
        <taxon>Curculionidae</taxon>
        <taxon>Dryophthorinae</taxon>
        <taxon>Rhynchophorus</taxon>
    </lineage>
</organism>
<evidence type="ECO:0000256" key="7">
    <source>
        <dbReference type="PIRNR" id="PIRNR000862"/>
    </source>
</evidence>
<dbReference type="PANTHER" id="PTHR11005">
    <property type="entry name" value="LYSOSOMAL ACID LIPASE-RELATED"/>
    <property type="match status" value="1"/>
</dbReference>
<dbReference type="FunFam" id="3.40.50.1820:FF:000021">
    <property type="entry name" value="Lipase"/>
    <property type="match status" value="1"/>
</dbReference>
<comment type="caution">
    <text evidence="11">The sequence shown here is derived from an EMBL/GenBank/DDBJ whole genome shotgun (WGS) entry which is preliminary data.</text>
</comment>
<dbReference type="Gene3D" id="3.40.50.1820">
    <property type="entry name" value="alpha/beta hydrolase"/>
    <property type="match status" value="1"/>
</dbReference>
<reference evidence="11" key="1">
    <citation type="submission" date="2020-08" db="EMBL/GenBank/DDBJ databases">
        <title>Genome sequencing and assembly of the red palm weevil Rhynchophorus ferrugineus.</title>
        <authorList>
            <person name="Dias G.B."/>
            <person name="Bergman C.M."/>
            <person name="Manee M."/>
        </authorList>
    </citation>
    <scope>NUCLEOTIDE SEQUENCE</scope>
    <source>
        <strain evidence="11">AA-2017</strain>
        <tissue evidence="11">Whole larva</tissue>
    </source>
</reference>
<protein>
    <recommendedName>
        <fullName evidence="7">Lipase</fullName>
    </recommendedName>
</protein>
<accession>A0A834I242</accession>
<evidence type="ECO:0000313" key="12">
    <source>
        <dbReference type="Proteomes" id="UP000625711"/>
    </source>
</evidence>
<feature type="active site" description="Charge relay system" evidence="8">
    <location>
        <position position="383"/>
    </location>
</feature>
<keyword evidence="3 7" id="KW-0378">Hydrolase</keyword>
<evidence type="ECO:0000256" key="5">
    <source>
        <dbReference type="ARBA" id="ARBA00023098"/>
    </source>
</evidence>
<feature type="active site" description="Nucleophile" evidence="8">
    <location>
        <position position="180"/>
    </location>
</feature>
<evidence type="ECO:0000256" key="6">
    <source>
        <dbReference type="ARBA" id="ARBA00023180"/>
    </source>
</evidence>
<dbReference type="AlphaFoldDB" id="A0A834I242"/>
<gene>
    <name evidence="11" type="ORF">GWI33_021011</name>
</gene>
<evidence type="ECO:0000256" key="8">
    <source>
        <dbReference type="PIRSR" id="PIRSR000862-1"/>
    </source>
</evidence>
<comment type="similarity">
    <text evidence="1 7">Belongs to the AB hydrolase superfamily. Lipase family.</text>
</comment>
<feature type="domain" description="Serine aminopeptidase S33" evidence="10">
    <location>
        <begin position="108"/>
        <end position="238"/>
    </location>
</feature>
<keyword evidence="5" id="KW-0443">Lipid metabolism</keyword>
<evidence type="ECO:0000259" key="9">
    <source>
        <dbReference type="Pfam" id="PF04083"/>
    </source>
</evidence>
<dbReference type="InterPro" id="IPR025483">
    <property type="entry name" value="Lipase_euk"/>
</dbReference>
<name>A0A834I242_RHYFE</name>
<dbReference type="SUPFAM" id="SSF53474">
    <property type="entry name" value="alpha/beta-Hydrolases"/>
    <property type="match status" value="1"/>
</dbReference>
<keyword evidence="12" id="KW-1185">Reference proteome</keyword>
<evidence type="ECO:0000256" key="3">
    <source>
        <dbReference type="ARBA" id="ARBA00022801"/>
    </source>
</evidence>
<keyword evidence="4 7" id="KW-0442">Lipid degradation</keyword>